<evidence type="ECO:0000313" key="9">
    <source>
        <dbReference type="Proteomes" id="UP000678499"/>
    </source>
</evidence>
<dbReference type="EMBL" id="OA882515">
    <property type="protein sequence ID" value="CAD7275766.1"/>
    <property type="molecule type" value="Genomic_DNA"/>
</dbReference>
<evidence type="ECO:0000256" key="5">
    <source>
        <dbReference type="PROSITE-ProRule" id="PRU00320"/>
    </source>
</evidence>
<dbReference type="GO" id="GO:0005634">
    <property type="term" value="C:nucleus"/>
    <property type="evidence" value="ECO:0007669"/>
    <property type="project" value="UniProtKB-SubCell"/>
</dbReference>
<proteinExistence type="predicted"/>
<dbReference type="InterPro" id="IPR020904">
    <property type="entry name" value="Sc_DH/Rdtase_CS"/>
</dbReference>
<evidence type="ECO:0000256" key="4">
    <source>
        <dbReference type="ARBA" id="ARBA00023242"/>
    </source>
</evidence>
<dbReference type="Pfam" id="PF00106">
    <property type="entry name" value="adh_short"/>
    <property type="match status" value="1"/>
</dbReference>
<feature type="DNA-binding region" description="H-T-H motif" evidence="5">
    <location>
        <begin position="39"/>
        <end position="59"/>
    </location>
</feature>
<feature type="transmembrane region" description="Helical" evidence="6">
    <location>
        <begin position="489"/>
        <end position="506"/>
    </location>
</feature>
<dbReference type="GO" id="GO:0008202">
    <property type="term" value="P:steroid metabolic process"/>
    <property type="evidence" value="ECO:0007669"/>
    <property type="project" value="TreeGrafter"/>
</dbReference>
<dbReference type="InterPro" id="IPR009057">
    <property type="entry name" value="Homeodomain-like_sf"/>
</dbReference>
<evidence type="ECO:0000256" key="1">
    <source>
        <dbReference type="ARBA" id="ARBA00004123"/>
    </source>
</evidence>
<name>A0A7R9BJP5_9CRUS</name>
<dbReference type="Pfam" id="PF03184">
    <property type="entry name" value="DDE_1"/>
    <property type="match status" value="1"/>
</dbReference>
<evidence type="ECO:0000256" key="2">
    <source>
        <dbReference type="ARBA" id="ARBA00023002"/>
    </source>
</evidence>
<keyword evidence="3 5" id="KW-0238">DNA-binding</keyword>
<keyword evidence="6" id="KW-1133">Transmembrane helix</keyword>
<dbReference type="Pfam" id="PF03221">
    <property type="entry name" value="HTH_Tnp_Tc5"/>
    <property type="match status" value="1"/>
</dbReference>
<dbReference type="PANTHER" id="PTHR43313:SF36">
    <property type="entry name" value="D-BETA-HYDROXYBUTYRATE DEHYDROGENASE, MITOCHONDRIAL"/>
    <property type="match status" value="1"/>
</dbReference>
<accession>A0A7R9BJP5</accession>
<comment type="subcellular location">
    <subcellularLocation>
        <location evidence="1 5">Nucleus</location>
    </subcellularLocation>
</comment>
<dbReference type="GO" id="GO:0003677">
    <property type="term" value="F:DNA binding"/>
    <property type="evidence" value="ECO:0007669"/>
    <property type="project" value="UniProtKB-UniRule"/>
</dbReference>
<sequence length="884" mass="99595">MAAVMQDEVMDDSHKKKRKQFTLDRKLEMLAALDNGMTRKDVSLNYGISQSTLTALVKDRARIEEKAKAKEVALSLGHITFRASPGWLCRFRRRYRIAAKIDWEENPAPNAESIQGQRFVLSDIVSAYNPKDVFSAGEAGIFYRLLPYHVFPLRNDTYGKTSKQILTVLLCCNALGTEKRRPLVIGASLQPESLMSVAHLPCDYNASEQALMTQEIFSDWLRELDSDMQQQKRRILLLVDECSAHRHLPWLENVRVEFVPSDPTSVFQPQNTGIFRWLKAYYRKTVLRKMWLNLACNKISHDFTVKDAIETIAAAWDAIEGTSIVKCWKQARIFQRDRCFQGERPDVTESSEDPAISELWASMCFDPELTFNDFVAVDDNLIVTSALNDSESEELVSPNDVNDSVEGEAAGFEQLKMMTFADAMDALEKMKSFLCSSPLADDKTYRNTMDKMKLDLDMIQRFLFWALVSAVADGVLGPILGLVFNISKLGIFLSLVLIFCGLEYLYSLQKVSPCNKAVLITGCDSGFGLDLAVHLHKMGFLVFAGCLHKDSAPKRGRGRQFDNNGAERLSKLGGIHVLQMDVTSDEQVKKAVDYVSTNLPANRLFWGVVNNAGIANFGDVEFTSLESYHRLTEVNLWGTVRVTQAFLPLIRKSKGRVVNMASGLARMCVPFRSSYAITKYGIEAFSDSLRYEMRRFGVDVSVIEPGNFVAATGIFTESGITDAAKALWDSAPSEIRTAYGEGYYNFRVNAMKSYTTGTSIQDKLEVVEAYMKALTDYKPSPRYQPMDWPTGIFTESGITDAAKALWDSAPSEIRTAYGEGYYNFRVNAMKSYTTGTQLRMHFRDCLMFGRGSIVGYLTATKLRCFVATHLPEFVYEFFFVTQQQ</sequence>
<dbReference type="InterPro" id="IPR006600">
    <property type="entry name" value="HTH_CenpB_DNA-bd_dom"/>
</dbReference>
<dbReference type="PROSITE" id="PS50960">
    <property type="entry name" value="HTH_PSQ"/>
    <property type="match status" value="1"/>
</dbReference>
<keyword evidence="9" id="KW-1185">Reference proteome</keyword>
<gene>
    <name evidence="8" type="ORF">NMOB1V02_LOCUS3555</name>
</gene>
<dbReference type="SUPFAM" id="SSF51735">
    <property type="entry name" value="NAD(P)-binding Rossmann-fold domains"/>
    <property type="match status" value="1"/>
</dbReference>
<organism evidence="8">
    <name type="scientific">Notodromas monacha</name>
    <dbReference type="NCBI Taxonomy" id="399045"/>
    <lineage>
        <taxon>Eukaryota</taxon>
        <taxon>Metazoa</taxon>
        <taxon>Ecdysozoa</taxon>
        <taxon>Arthropoda</taxon>
        <taxon>Crustacea</taxon>
        <taxon>Oligostraca</taxon>
        <taxon>Ostracoda</taxon>
        <taxon>Podocopa</taxon>
        <taxon>Podocopida</taxon>
        <taxon>Cypridocopina</taxon>
        <taxon>Cypridoidea</taxon>
        <taxon>Cyprididae</taxon>
        <taxon>Notodromas</taxon>
    </lineage>
</organism>
<dbReference type="Gene3D" id="3.40.50.720">
    <property type="entry name" value="NAD(P)-binding Rossmann-like Domain"/>
    <property type="match status" value="1"/>
</dbReference>
<dbReference type="Gene3D" id="1.10.10.60">
    <property type="entry name" value="Homeodomain-like"/>
    <property type="match status" value="2"/>
</dbReference>
<dbReference type="AlphaFoldDB" id="A0A7R9BJP5"/>
<keyword evidence="6" id="KW-0472">Membrane</keyword>
<protein>
    <recommendedName>
        <fullName evidence="7">HTH psq-type domain-containing protein</fullName>
    </recommendedName>
</protein>
<dbReference type="InterPro" id="IPR002347">
    <property type="entry name" value="SDR_fam"/>
</dbReference>
<dbReference type="GO" id="GO:0016491">
    <property type="term" value="F:oxidoreductase activity"/>
    <property type="evidence" value="ECO:0007669"/>
    <property type="project" value="UniProtKB-KW"/>
</dbReference>
<feature type="domain" description="HTH psq-type" evidence="7">
    <location>
        <begin position="12"/>
        <end position="63"/>
    </location>
</feature>
<dbReference type="SUPFAM" id="SSF46689">
    <property type="entry name" value="Homeodomain-like"/>
    <property type="match status" value="1"/>
</dbReference>
<dbReference type="InterPro" id="IPR007889">
    <property type="entry name" value="HTH_Psq"/>
</dbReference>
<dbReference type="PANTHER" id="PTHR43313">
    <property type="entry name" value="SHORT-CHAIN DEHYDROGENASE/REDUCTASE FAMILY 9C"/>
    <property type="match status" value="1"/>
</dbReference>
<keyword evidence="2" id="KW-0560">Oxidoreductase</keyword>
<dbReference type="Proteomes" id="UP000678499">
    <property type="component" value="Unassembled WGS sequence"/>
</dbReference>
<evidence type="ECO:0000256" key="3">
    <source>
        <dbReference type="ARBA" id="ARBA00023125"/>
    </source>
</evidence>
<keyword evidence="6" id="KW-0812">Transmembrane</keyword>
<dbReference type="InterPro" id="IPR004875">
    <property type="entry name" value="DDE_SF_endonuclease_dom"/>
</dbReference>
<dbReference type="Pfam" id="PF04218">
    <property type="entry name" value="CENP-B_N"/>
    <property type="match status" value="1"/>
</dbReference>
<evidence type="ECO:0000256" key="6">
    <source>
        <dbReference type="SAM" id="Phobius"/>
    </source>
</evidence>
<reference evidence="8" key="1">
    <citation type="submission" date="2020-11" db="EMBL/GenBank/DDBJ databases">
        <authorList>
            <person name="Tran Van P."/>
        </authorList>
    </citation>
    <scope>NUCLEOTIDE SEQUENCE</scope>
</reference>
<evidence type="ECO:0000313" key="8">
    <source>
        <dbReference type="EMBL" id="CAD7275766.1"/>
    </source>
</evidence>
<dbReference type="PROSITE" id="PS00061">
    <property type="entry name" value="ADH_SHORT"/>
    <property type="match status" value="1"/>
</dbReference>
<evidence type="ECO:0000259" key="7">
    <source>
        <dbReference type="PROSITE" id="PS50960"/>
    </source>
</evidence>
<dbReference type="EMBL" id="CAJPEX010000478">
    <property type="protein sequence ID" value="CAG0915918.1"/>
    <property type="molecule type" value="Genomic_DNA"/>
</dbReference>
<dbReference type="PRINTS" id="PR00081">
    <property type="entry name" value="GDHRDH"/>
</dbReference>
<dbReference type="InterPro" id="IPR036291">
    <property type="entry name" value="NAD(P)-bd_dom_sf"/>
</dbReference>
<dbReference type="OrthoDB" id="2102561at2759"/>
<keyword evidence="4 5" id="KW-0539">Nucleus</keyword>
<feature type="transmembrane region" description="Helical" evidence="6">
    <location>
        <begin position="462"/>
        <end position="483"/>
    </location>
</feature>